<feature type="transmembrane region" description="Helical" evidence="1">
    <location>
        <begin position="39"/>
        <end position="56"/>
    </location>
</feature>
<dbReference type="HOGENOM" id="CLU_2235230_0_0_3"/>
<accession>A9B9S5</accession>
<keyword evidence="3" id="KW-1185">Reference proteome</keyword>
<dbReference type="AlphaFoldDB" id="A9B9S5"/>
<keyword evidence="1" id="KW-0472">Membrane</keyword>
<name>A9B9S5_PROM4</name>
<protein>
    <submittedName>
        <fullName evidence="2">Uncharacterized protein</fullName>
    </submittedName>
</protein>
<evidence type="ECO:0000313" key="2">
    <source>
        <dbReference type="EMBL" id="ABX08587.1"/>
    </source>
</evidence>
<gene>
    <name evidence="2" type="ordered locus">P9211_06561</name>
</gene>
<dbReference type="Proteomes" id="UP000000788">
    <property type="component" value="Chromosome"/>
</dbReference>
<proteinExistence type="predicted"/>
<feature type="transmembrane region" description="Helical" evidence="1">
    <location>
        <begin position="76"/>
        <end position="94"/>
    </location>
</feature>
<reference evidence="2 3" key="1">
    <citation type="journal article" date="2007" name="PLoS Genet.">
        <title>Patterns and implications of gene gain and loss in the evolution of Prochlorococcus.</title>
        <authorList>
            <person name="Kettler G.C."/>
            <person name="Martiny A.C."/>
            <person name="Huang K."/>
            <person name="Zucker J."/>
            <person name="Coleman M.L."/>
            <person name="Rodrigue S."/>
            <person name="Chen F."/>
            <person name="Lapidus A."/>
            <person name="Ferriera S."/>
            <person name="Johnson J."/>
            <person name="Steglich C."/>
            <person name="Church G.M."/>
            <person name="Richardson P."/>
            <person name="Chisholm S.W."/>
        </authorList>
    </citation>
    <scope>NUCLEOTIDE SEQUENCE [LARGE SCALE GENOMIC DNA]</scope>
    <source>
        <strain evidence="3">MIT 9211</strain>
    </source>
</reference>
<keyword evidence="1" id="KW-0812">Transmembrane</keyword>
<evidence type="ECO:0000313" key="3">
    <source>
        <dbReference type="Proteomes" id="UP000000788"/>
    </source>
</evidence>
<dbReference type="KEGG" id="pmj:P9211_06561"/>
<organism evidence="2 3">
    <name type="scientific">Prochlorococcus marinus (strain MIT 9211)</name>
    <dbReference type="NCBI Taxonomy" id="93059"/>
    <lineage>
        <taxon>Bacteria</taxon>
        <taxon>Bacillati</taxon>
        <taxon>Cyanobacteriota</taxon>
        <taxon>Cyanophyceae</taxon>
        <taxon>Synechococcales</taxon>
        <taxon>Prochlorococcaceae</taxon>
        <taxon>Prochlorococcus</taxon>
    </lineage>
</organism>
<keyword evidence="1" id="KW-1133">Transmembrane helix</keyword>
<dbReference type="eggNOG" id="ENOG50322Z0">
    <property type="taxonomic scope" value="Bacteria"/>
</dbReference>
<evidence type="ECO:0000256" key="1">
    <source>
        <dbReference type="SAM" id="Phobius"/>
    </source>
</evidence>
<sequence length="104" mass="11567">MDESLQKKILGNSAGWVAALLNFFPGLGTGYIYQRRWKAYWATTAISALWVFLGSYRDLSVDQSDPIQSSSDTSVFIGLFTIAAITAFEAWYTVKNINSQSKSL</sequence>
<dbReference type="RefSeq" id="WP_012195209.1">
    <property type="nucleotide sequence ID" value="NC_009976.1"/>
</dbReference>
<feature type="transmembrane region" description="Helical" evidence="1">
    <location>
        <begin position="14"/>
        <end position="32"/>
    </location>
</feature>
<dbReference type="EMBL" id="CP000878">
    <property type="protein sequence ID" value="ABX08587.1"/>
    <property type="molecule type" value="Genomic_DNA"/>
</dbReference>
<dbReference type="OrthoDB" id="514707at2"/>